<dbReference type="EMBL" id="NFZT01000007">
    <property type="protein sequence ID" value="OWV31797.1"/>
    <property type="molecule type" value="Genomic_DNA"/>
</dbReference>
<dbReference type="PANTHER" id="PTHR30348">
    <property type="entry name" value="UNCHARACTERIZED PROTEIN YECE"/>
    <property type="match status" value="1"/>
</dbReference>
<dbReference type="RefSeq" id="WP_088713594.1">
    <property type="nucleotide sequence ID" value="NZ_NFZT01000007.1"/>
</dbReference>
<protein>
    <recommendedName>
        <fullName evidence="3">DUF72 domain-containing protein</fullName>
    </recommendedName>
</protein>
<gene>
    <name evidence="1" type="ORF">B5C34_14905</name>
</gene>
<evidence type="ECO:0008006" key="3">
    <source>
        <dbReference type="Google" id="ProtNLM"/>
    </source>
</evidence>
<dbReference type="Proteomes" id="UP000198462">
    <property type="component" value="Unassembled WGS sequence"/>
</dbReference>
<dbReference type="SUPFAM" id="SSF117396">
    <property type="entry name" value="TM1631-like"/>
    <property type="match status" value="1"/>
</dbReference>
<name>A0A219B0E2_9SPHN</name>
<dbReference type="AlphaFoldDB" id="A0A219B0E2"/>
<evidence type="ECO:0000313" key="1">
    <source>
        <dbReference type="EMBL" id="OWV31797.1"/>
    </source>
</evidence>
<dbReference type="InterPro" id="IPR036520">
    <property type="entry name" value="UPF0759_sf"/>
</dbReference>
<dbReference type="Pfam" id="PF01904">
    <property type="entry name" value="DUF72"/>
    <property type="match status" value="1"/>
</dbReference>
<organism evidence="1 2">
    <name type="scientific">Pacificimonas flava</name>
    <dbReference type="NCBI Taxonomy" id="1234595"/>
    <lineage>
        <taxon>Bacteria</taxon>
        <taxon>Pseudomonadati</taxon>
        <taxon>Pseudomonadota</taxon>
        <taxon>Alphaproteobacteria</taxon>
        <taxon>Sphingomonadales</taxon>
        <taxon>Sphingosinicellaceae</taxon>
        <taxon>Pacificimonas</taxon>
    </lineage>
</organism>
<comment type="caution">
    <text evidence="1">The sequence shown here is derived from an EMBL/GenBank/DDBJ whole genome shotgun (WGS) entry which is preliminary data.</text>
</comment>
<dbReference type="Gene3D" id="3.20.20.410">
    <property type="entry name" value="Protein of unknown function UPF0759"/>
    <property type="match status" value="1"/>
</dbReference>
<accession>A0A219B0E2</accession>
<keyword evidence="2" id="KW-1185">Reference proteome</keyword>
<sequence>MSVHIGIGGWTFAPWRGTFYPGDLRQKDELNYAAKQLSGIEVNGTFYRRQKPETFEKWRGAAPAEGFRYALKASRYATNRKNLAEAGEAAENFCRQGIAELGPTLGPINWQLAPTKHFDRDEIAAFLDLLPDEVDGLKLRHAVEARHESFACAEFVDLMRGRGAAIVIADHPDYPQIADLTADFAYVRVMRAEEGLDAGYTEGALDEWVRRVDSWAGGHAPDGLDYVKPREPAADGRDVFLFFIGAAKLRNPAAAQALISRC</sequence>
<dbReference type="PANTHER" id="PTHR30348:SF4">
    <property type="entry name" value="DUF72 DOMAIN-CONTAINING PROTEIN"/>
    <property type="match status" value="1"/>
</dbReference>
<proteinExistence type="predicted"/>
<reference evidence="2" key="1">
    <citation type="submission" date="2017-05" db="EMBL/GenBank/DDBJ databases">
        <authorList>
            <person name="Lin X."/>
        </authorList>
    </citation>
    <scope>NUCLEOTIDE SEQUENCE [LARGE SCALE GENOMIC DNA]</scope>
    <source>
        <strain evidence="2">JLT2012</strain>
    </source>
</reference>
<dbReference type="OrthoDB" id="9780310at2"/>
<evidence type="ECO:0000313" key="2">
    <source>
        <dbReference type="Proteomes" id="UP000198462"/>
    </source>
</evidence>
<dbReference type="InterPro" id="IPR002763">
    <property type="entry name" value="DUF72"/>
</dbReference>